<reference evidence="1" key="1">
    <citation type="submission" date="2020-04" db="EMBL/GenBank/DDBJ databases">
        <authorList>
            <person name="Zhang T."/>
        </authorList>
    </citation>
    <scope>NUCLEOTIDE SEQUENCE</scope>
    <source>
        <strain evidence="1">HKST-UBA02</strain>
    </source>
</reference>
<keyword evidence="1" id="KW-0808">Transferase</keyword>
<evidence type="ECO:0000313" key="1">
    <source>
        <dbReference type="EMBL" id="MCA9758926.1"/>
    </source>
</evidence>
<proteinExistence type="predicted"/>
<dbReference type="AlphaFoldDB" id="A0A956NHZ8"/>
<name>A0A956NHZ8_UNCEI</name>
<protein>
    <submittedName>
        <fullName evidence="1">HprK-related kinase B</fullName>
    </submittedName>
</protein>
<evidence type="ECO:0000313" key="2">
    <source>
        <dbReference type="Proteomes" id="UP000739538"/>
    </source>
</evidence>
<dbReference type="Proteomes" id="UP000739538">
    <property type="component" value="Unassembled WGS sequence"/>
</dbReference>
<comment type="caution">
    <text evidence="1">The sequence shown here is derived from an EMBL/GenBank/DDBJ whole genome shotgun (WGS) entry which is preliminary data.</text>
</comment>
<reference evidence="1" key="2">
    <citation type="journal article" date="2021" name="Microbiome">
        <title>Successional dynamics and alternative stable states in a saline activated sludge microbial community over 9 years.</title>
        <authorList>
            <person name="Wang Y."/>
            <person name="Ye J."/>
            <person name="Ju F."/>
            <person name="Liu L."/>
            <person name="Boyd J.A."/>
            <person name="Deng Y."/>
            <person name="Parks D.H."/>
            <person name="Jiang X."/>
            <person name="Yin X."/>
            <person name="Woodcroft B.J."/>
            <person name="Tyson G.W."/>
            <person name="Hugenholtz P."/>
            <person name="Polz M.F."/>
            <person name="Zhang T."/>
        </authorList>
    </citation>
    <scope>NUCLEOTIDE SEQUENCE</scope>
    <source>
        <strain evidence="1">HKST-UBA02</strain>
    </source>
</reference>
<dbReference type="SUPFAM" id="SSF53795">
    <property type="entry name" value="PEP carboxykinase-like"/>
    <property type="match status" value="1"/>
</dbReference>
<dbReference type="InterPro" id="IPR027417">
    <property type="entry name" value="P-loop_NTPase"/>
</dbReference>
<accession>A0A956NHZ8</accession>
<sequence>MTKAKSPLRALDIAAGIVPTERGLHELDLAFGEFGVRVFSNAKPLLHRLDRYYQAFLSPARPTPDLVIHAIERPAARLPLAFREWPREPGKRGRKEEWADVEGGRVVRKIRTGMQFLIGPEYRVAFGPCQANDNQIVNFINTQYINHHVHRGWVLGHAASAAARDGARSVVFAAGSGGGKSTLALHLLSLGAGFVSNDRVLLRRHGDEVLVRGVPKLPRVNPGTIINNPKLLSLLSQEKIDSLRTLSREELWQLEEKYDVDLKLTFSGTSYVAESAVSALGVLDWDRRVSLPTEFIDTVYEACEGAFTAIRKGPGPFFFAADGTMPSGPVEPDAANYLRELDGLSVLQLRGGVEFEKAASRVADLLDLGAQ</sequence>
<gene>
    <name evidence="1" type="ORF">KDA27_24235</name>
</gene>
<organism evidence="1 2">
    <name type="scientific">Eiseniibacteriota bacterium</name>
    <dbReference type="NCBI Taxonomy" id="2212470"/>
    <lineage>
        <taxon>Bacteria</taxon>
        <taxon>Candidatus Eiseniibacteriota</taxon>
    </lineage>
</organism>
<dbReference type="Gene3D" id="3.40.50.300">
    <property type="entry name" value="P-loop containing nucleotide triphosphate hydrolases"/>
    <property type="match status" value="1"/>
</dbReference>
<dbReference type="NCBIfam" id="TIGR04355">
    <property type="entry name" value="HprK_rel_B"/>
    <property type="match status" value="1"/>
</dbReference>
<keyword evidence="1" id="KW-0418">Kinase</keyword>
<dbReference type="InterPro" id="IPR027597">
    <property type="entry name" value="HprK-rel_B"/>
</dbReference>
<dbReference type="EMBL" id="JAGQHS010000232">
    <property type="protein sequence ID" value="MCA9758926.1"/>
    <property type="molecule type" value="Genomic_DNA"/>
</dbReference>
<dbReference type="GO" id="GO:0016301">
    <property type="term" value="F:kinase activity"/>
    <property type="evidence" value="ECO:0007669"/>
    <property type="project" value="UniProtKB-KW"/>
</dbReference>